<evidence type="ECO:0000313" key="2">
    <source>
        <dbReference type="EMBL" id="KIY95815.1"/>
    </source>
</evidence>
<dbReference type="SUPFAM" id="SSF53167">
    <property type="entry name" value="Purine and uridine phosphorylases"/>
    <property type="match status" value="1"/>
</dbReference>
<dbReference type="GO" id="GO:0009116">
    <property type="term" value="P:nucleoside metabolic process"/>
    <property type="evidence" value="ECO:0007669"/>
    <property type="project" value="InterPro"/>
</dbReference>
<dbReference type="EMBL" id="KK103310">
    <property type="protein sequence ID" value="KIY95815.1"/>
    <property type="molecule type" value="Genomic_DNA"/>
</dbReference>
<dbReference type="PANTHER" id="PTHR46994:SF1">
    <property type="entry name" value="5'-METHYLTHIOADENOSINE NUCLEOSIDASE"/>
    <property type="match status" value="1"/>
</dbReference>
<dbReference type="GO" id="GO:0019509">
    <property type="term" value="P:L-methionine salvage from methylthioadenosine"/>
    <property type="evidence" value="ECO:0007669"/>
    <property type="project" value="InterPro"/>
</dbReference>
<name>A0A0D2MLY7_9CHLO</name>
<keyword evidence="3" id="KW-1185">Reference proteome</keyword>
<evidence type="ECO:0000259" key="1">
    <source>
        <dbReference type="Pfam" id="PF01048"/>
    </source>
</evidence>
<dbReference type="STRING" id="145388.A0A0D2MLY7"/>
<accession>A0A0D2MLY7</accession>
<sequence length="118" mass="12514">MFGIGYIETVPTPNLQASLGLKPGVVTSGDSLDYTDKCLEIMRDGGAAVKEMEAASIAWTAQLFKKPVVCIKAITDIVDGDRATQDEFLENLNSAAAALQGVLPRVIEFIGGRAVSEL</sequence>
<feature type="domain" description="Nucleoside phosphorylase" evidence="1">
    <location>
        <begin position="21"/>
        <end position="108"/>
    </location>
</feature>
<dbReference type="InterPro" id="IPR044580">
    <property type="entry name" value="MTAN"/>
</dbReference>
<dbReference type="KEGG" id="mng:MNEG_12148"/>
<dbReference type="PANTHER" id="PTHR46994">
    <property type="entry name" value="5'-METHYLTHIOADENOSINE/S-ADENOSYLHOMOCYSTEINE NUCLEOSIDASE 1"/>
    <property type="match status" value="1"/>
</dbReference>
<proteinExistence type="predicted"/>
<protein>
    <recommendedName>
        <fullName evidence="1">Nucleoside phosphorylase domain-containing protein</fullName>
    </recommendedName>
</protein>
<dbReference type="RefSeq" id="XP_013894835.1">
    <property type="nucleotide sequence ID" value="XM_014039381.1"/>
</dbReference>
<dbReference type="Proteomes" id="UP000054498">
    <property type="component" value="Unassembled WGS sequence"/>
</dbReference>
<dbReference type="InterPro" id="IPR035994">
    <property type="entry name" value="Nucleoside_phosphorylase_sf"/>
</dbReference>
<dbReference type="Gene3D" id="3.40.50.1580">
    <property type="entry name" value="Nucleoside phosphorylase domain"/>
    <property type="match status" value="1"/>
</dbReference>
<dbReference type="GeneID" id="25729481"/>
<organism evidence="2 3">
    <name type="scientific">Monoraphidium neglectum</name>
    <dbReference type="NCBI Taxonomy" id="145388"/>
    <lineage>
        <taxon>Eukaryota</taxon>
        <taxon>Viridiplantae</taxon>
        <taxon>Chlorophyta</taxon>
        <taxon>core chlorophytes</taxon>
        <taxon>Chlorophyceae</taxon>
        <taxon>CS clade</taxon>
        <taxon>Sphaeropleales</taxon>
        <taxon>Selenastraceae</taxon>
        <taxon>Monoraphidium</taxon>
    </lineage>
</organism>
<gene>
    <name evidence="2" type="ORF">MNEG_12148</name>
</gene>
<dbReference type="InterPro" id="IPR000845">
    <property type="entry name" value="Nucleoside_phosphorylase_d"/>
</dbReference>
<dbReference type="OrthoDB" id="1153057at2759"/>
<dbReference type="GO" id="GO:0008930">
    <property type="term" value="F:methylthioadenosine nucleosidase activity"/>
    <property type="evidence" value="ECO:0007669"/>
    <property type="project" value="InterPro"/>
</dbReference>
<dbReference type="AlphaFoldDB" id="A0A0D2MLY7"/>
<evidence type="ECO:0000313" key="3">
    <source>
        <dbReference type="Proteomes" id="UP000054498"/>
    </source>
</evidence>
<reference evidence="2 3" key="1">
    <citation type="journal article" date="2013" name="BMC Genomics">
        <title>Reconstruction of the lipid metabolism for the microalga Monoraphidium neglectum from its genome sequence reveals characteristics suitable for biofuel production.</title>
        <authorList>
            <person name="Bogen C."/>
            <person name="Al-Dilaimi A."/>
            <person name="Albersmeier A."/>
            <person name="Wichmann J."/>
            <person name="Grundmann M."/>
            <person name="Rupp O."/>
            <person name="Lauersen K.J."/>
            <person name="Blifernez-Klassen O."/>
            <person name="Kalinowski J."/>
            <person name="Goesmann A."/>
            <person name="Mussgnug J.H."/>
            <person name="Kruse O."/>
        </authorList>
    </citation>
    <scope>NUCLEOTIDE SEQUENCE [LARGE SCALE GENOMIC DNA]</scope>
    <source>
        <strain evidence="2 3">SAG 48.87</strain>
    </source>
</reference>
<dbReference type="Pfam" id="PF01048">
    <property type="entry name" value="PNP_UDP_1"/>
    <property type="match status" value="1"/>
</dbReference>